<dbReference type="PANTHER" id="PTHR11082">
    <property type="entry name" value="TRNA-DIHYDROURIDINE SYNTHASE"/>
    <property type="match status" value="1"/>
</dbReference>
<comment type="caution">
    <text evidence="3">The sequence shown here is derived from an EMBL/GenBank/DDBJ whole genome shotgun (WGS) entry which is preliminary data.</text>
</comment>
<protein>
    <submittedName>
        <fullName evidence="3">Uncharacterized protein</fullName>
    </submittedName>
</protein>
<organism evidence="3 4">
    <name type="scientific">Ficus carica</name>
    <name type="common">Common fig</name>
    <dbReference type="NCBI Taxonomy" id="3494"/>
    <lineage>
        <taxon>Eukaryota</taxon>
        <taxon>Viridiplantae</taxon>
        <taxon>Streptophyta</taxon>
        <taxon>Embryophyta</taxon>
        <taxon>Tracheophyta</taxon>
        <taxon>Spermatophyta</taxon>
        <taxon>Magnoliopsida</taxon>
        <taxon>eudicotyledons</taxon>
        <taxon>Gunneridae</taxon>
        <taxon>Pentapetalae</taxon>
        <taxon>rosids</taxon>
        <taxon>fabids</taxon>
        <taxon>Rosales</taxon>
        <taxon>Moraceae</taxon>
        <taxon>Ficeae</taxon>
        <taxon>Ficus</taxon>
    </lineage>
</organism>
<evidence type="ECO:0000313" key="4">
    <source>
        <dbReference type="Proteomes" id="UP001187192"/>
    </source>
</evidence>
<gene>
    <name evidence="3" type="ORF">TIFTF001_026403</name>
</gene>
<sequence length="80" mass="9271">MSRGGDSILERAWSHWSRLGRPELIIAPIGDNSELPFRMHCWKYGTAAADTPVLHSRIFTENKKYRSQEFTTCKDEDDED</sequence>
<dbReference type="GO" id="GO:0017150">
    <property type="term" value="F:tRNA dihydrouridine synthase activity"/>
    <property type="evidence" value="ECO:0007669"/>
    <property type="project" value="TreeGrafter"/>
</dbReference>
<dbReference type="EMBL" id="BTGU01000069">
    <property type="protein sequence ID" value="GMN57295.1"/>
    <property type="molecule type" value="Genomic_DNA"/>
</dbReference>
<keyword evidence="1" id="KW-0521">NADP</keyword>
<reference evidence="3" key="1">
    <citation type="submission" date="2023-07" db="EMBL/GenBank/DDBJ databases">
        <title>draft genome sequence of fig (Ficus carica).</title>
        <authorList>
            <person name="Takahashi T."/>
            <person name="Nishimura K."/>
        </authorList>
    </citation>
    <scope>NUCLEOTIDE SEQUENCE</scope>
</reference>
<evidence type="ECO:0000256" key="2">
    <source>
        <dbReference type="ARBA" id="ARBA00023027"/>
    </source>
</evidence>
<dbReference type="PANTHER" id="PTHR11082:SF5">
    <property type="entry name" value="TRNA-DIHYDROURIDINE(16_17) SYNTHASE [NAD(P)(+)]-LIKE"/>
    <property type="match status" value="1"/>
</dbReference>
<evidence type="ECO:0000256" key="1">
    <source>
        <dbReference type="ARBA" id="ARBA00022857"/>
    </source>
</evidence>
<evidence type="ECO:0000313" key="3">
    <source>
        <dbReference type="EMBL" id="GMN57295.1"/>
    </source>
</evidence>
<name>A0AA88DLC6_FICCA</name>
<dbReference type="AlphaFoldDB" id="A0AA88DLC6"/>
<proteinExistence type="predicted"/>
<keyword evidence="4" id="KW-1185">Reference proteome</keyword>
<dbReference type="Proteomes" id="UP001187192">
    <property type="component" value="Unassembled WGS sequence"/>
</dbReference>
<keyword evidence="2" id="KW-0520">NAD</keyword>
<accession>A0AA88DLC6</accession>